<reference evidence="7 8" key="1">
    <citation type="submission" date="2024-10" db="EMBL/GenBank/DDBJ databases">
        <authorList>
            <person name="Topkara A.R."/>
            <person name="Saygin H."/>
        </authorList>
    </citation>
    <scope>NUCLEOTIDE SEQUENCE [LARGE SCALE GENOMIC DNA]</scope>
    <source>
        <strain evidence="7 8">M3C6</strain>
    </source>
</reference>
<feature type="transmembrane region" description="Helical" evidence="6">
    <location>
        <begin position="205"/>
        <end position="232"/>
    </location>
</feature>
<dbReference type="Proteomes" id="UP001603978">
    <property type="component" value="Unassembled WGS sequence"/>
</dbReference>
<dbReference type="PANTHER" id="PTHR32196">
    <property type="entry name" value="ABC TRANSPORTER PERMEASE PROTEIN YPHD-RELATED-RELATED"/>
    <property type="match status" value="1"/>
</dbReference>
<feature type="transmembrane region" description="Helical" evidence="6">
    <location>
        <begin position="244"/>
        <end position="263"/>
    </location>
</feature>
<evidence type="ECO:0000256" key="6">
    <source>
        <dbReference type="SAM" id="Phobius"/>
    </source>
</evidence>
<evidence type="ECO:0000256" key="4">
    <source>
        <dbReference type="ARBA" id="ARBA00022989"/>
    </source>
</evidence>
<keyword evidence="8" id="KW-1185">Reference proteome</keyword>
<comment type="subcellular location">
    <subcellularLocation>
        <location evidence="1">Cell membrane</location>
        <topology evidence="1">Multi-pass membrane protein</topology>
    </subcellularLocation>
</comment>
<evidence type="ECO:0000256" key="2">
    <source>
        <dbReference type="ARBA" id="ARBA00022475"/>
    </source>
</evidence>
<name>A0ABW7AQ25_9ACTN</name>
<feature type="transmembrane region" description="Helical" evidence="6">
    <location>
        <begin position="47"/>
        <end position="65"/>
    </location>
</feature>
<dbReference type="RefSeq" id="WP_393174266.1">
    <property type="nucleotide sequence ID" value="NZ_JBICRM010000036.1"/>
</dbReference>
<evidence type="ECO:0000256" key="3">
    <source>
        <dbReference type="ARBA" id="ARBA00022692"/>
    </source>
</evidence>
<evidence type="ECO:0000256" key="5">
    <source>
        <dbReference type="ARBA" id="ARBA00023136"/>
    </source>
</evidence>
<keyword evidence="3 6" id="KW-0812">Transmembrane</keyword>
<organism evidence="7 8">
    <name type="scientific">Nonomuraea marmarensis</name>
    <dbReference type="NCBI Taxonomy" id="3351344"/>
    <lineage>
        <taxon>Bacteria</taxon>
        <taxon>Bacillati</taxon>
        <taxon>Actinomycetota</taxon>
        <taxon>Actinomycetes</taxon>
        <taxon>Streptosporangiales</taxon>
        <taxon>Streptosporangiaceae</taxon>
        <taxon>Nonomuraea</taxon>
    </lineage>
</organism>
<accession>A0ABW7AQ25</accession>
<gene>
    <name evidence="7" type="ORF">ACFLIM_40410</name>
</gene>
<feature type="transmembrane region" description="Helical" evidence="6">
    <location>
        <begin position="122"/>
        <end position="142"/>
    </location>
</feature>
<keyword evidence="5 6" id="KW-0472">Membrane</keyword>
<dbReference type="CDD" id="cd06579">
    <property type="entry name" value="TM_PBP1_transp_AraH_like"/>
    <property type="match status" value="1"/>
</dbReference>
<feature type="transmembrane region" description="Helical" evidence="6">
    <location>
        <begin position="162"/>
        <end position="184"/>
    </location>
</feature>
<protein>
    <submittedName>
        <fullName evidence="7">ABC transporter permease</fullName>
    </submittedName>
</protein>
<comment type="caution">
    <text evidence="7">The sequence shown here is derived from an EMBL/GenBank/DDBJ whole genome shotgun (WGS) entry which is preliminary data.</text>
</comment>
<feature type="transmembrane region" description="Helical" evidence="6">
    <location>
        <begin position="95"/>
        <end position="117"/>
    </location>
</feature>
<keyword evidence="2" id="KW-1003">Cell membrane</keyword>
<dbReference type="EMBL" id="JBICRM010000036">
    <property type="protein sequence ID" value="MFG1709471.1"/>
    <property type="molecule type" value="Genomic_DNA"/>
</dbReference>
<dbReference type="Pfam" id="PF02653">
    <property type="entry name" value="BPD_transp_2"/>
    <property type="match status" value="1"/>
</dbReference>
<evidence type="ECO:0000313" key="7">
    <source>
        <dbReference type="EMBL" id="MFG1709471.1"/>
    </source>
</evidence>
<feature type="transmembrane region" description="Helical" evidence="6">
    <location>
        <begin position="295"/>
        <end position="312"/>
    </location>
</feature>
<dbReference type="PANTHER" id="PTHR32196:SF72">
    <property type="entry name" value="RIBOSE IMPORT PERMEASE PROTEIN RBSC"/>
    <property type="match status" value="1"/>
</dbReference>
<proteinExistence type="predicted"/>
<evidence type="ECO:0000313" key="8">
    <source>
        <dbReference type="Proteomes" id="UP001603978"/>
    </source>
</evidence>
<sequence length="322" mass="32698">MTTAQARAWPKVDRSLLVLAGVLAALVLANGLIDQGFLSVGQLRNTLLVAVPLALIAGGQTLCMLTGGIDLSVAMTATAAAYVTGVRAADGTALAILEGLAVGLVIGLVNGVAIAVFRINALIMTLGMSAILTGVLTVGSQTFLKGATRMPEFVKELGGGTIIGPIPWNLLVWVLLGGLLILGLRRTGLGRLIYAIGGNRRAARLAGVRVASVEVTVYVACAMLAAVAGILIGGRGGSVDLQLAGSYLLPSVAAAVIGGTSILGGSGGYAGTILGALILSILDTMLNVLNVDESVKQMLYGAIVLVLAWVYVRTSRARTGQT</sequence>
<evidence type="ECO:0000256" key="1">
    <source>
        <dbReference type="ARBA" id="ARBA00004651"/>
    </source>
</evidence>
<keyword evidence="4 6" id="KW-1133">Transmembrane helix</keyword>
<feature type="transmembrane region" description="Helical" evidence="6">
    <location>
        <begin position="270"/>
        <end position="289"/>
    </location>
</feature>
<dbReference type="InterPro" id="IPR001851">
    <property type="entry name" value="ABC_transp_permease"/>
</dbReference>